<keyword evidence="1" id="KW-0732">Signal</keyword>
<dbReference type="EMBL" id="BHXQ01000001">
    <property type="protein sequence ID" value="GCC49801.1"/>
    <property type="molecule type" value="Genomic_DNA"/>
</dbReference>
<name>A0A401U4J1_9BACT</name>
<reference evidence="2 3" key="1">
    <citation type="submission" date="2018-11" db="EMBL/GenBank/DDBJ databases">
        <title>Chryseotalea sanarue gen. nov., sp., nov., a member of the family Cytophagaceae, isolated from a brackish lake in Hamamatsu Japan.</title>
        <authorList>
            <person name="Maejima Y."/>
            <person name="Iino T."/>
            <person name="Muraguchi Y."/>
            <person name="Fukuda K."/>
            <person name="Ohkuma M."/>
            <person name="Moriuchi R."/>
            <person name="Dohra H."/>
            <person name="Kimbara K."/>
            <person name="Shintani M."/>
        </authorList>
    </citation>
    <scope>NUCLEOTIDE SEQUENCE [LARGE SCALE GENOMIC DNA]</scope>
    <source>
        <strain evidence="2 3">Ys</strain>
    </source>
</reference>
<comment type="caution">
    <text evidence="2">The sequence shown here is derived from an EMBL/GenBank/DDBJ whole genome shotgun (WGS) entry which is preliminary data.</text>
</comment>
<keyword evidence="3" id="KW-1185">Reference proteome</keyword>
<dbReference type="InterPro" id="IPR032710">
    <property type="entry name" value="NTF2-like_dom_sf"/>
</dbReference>
<dbReference type="Proteomes" id="UP000288227">
    <property type="component" value="Unassembled WGS sequence"/>
</dbReference>
<evidence type="ECO:0000313" key="3">
    <source>
        <dbReference type="Proteomes" id="UP000288227"/>
    </source>
</evidence>
<gene>
    <name evidence="2" type="ORF">SanaruYs_00140</name>
</gene>
<dbReference type="SUPFAM" id="SSF54427">
    <property type="entry name" value="NTF2-like"/>
    <property type="match status" value="1"/>
</dbReference>
<sequence>MKAVLTFVVLSLAIQVAVAQKKKPSSSQNDVEAIKAVIVKETKSFFETDKDGWKSCWLQVPHAYWSFADSTDVNYYEGWQNIEKGFNDYFKMSKPAKVEIENRWDHVKVYGNAAFVHFRQKILGDGIERDEQSEIRILEKDGEGNWKIIHVGVIRKSSS</sequence>
<feature type="chain" id="PRO_5019380740" description="SnoaL-like domain-containing protein" evidence="1">
    <location>
        <begin position="20"/>
        <end position="159"/>
    </location>
</feature>
<feature type="signal peptide" evidence="1">
    <location>
        <begin position="1"/>
        <end position="19"/>
    </location>
</feature>
<evidence type="ECO:0008006" key="4">
    <source>
        <dbReference type="Google" id="ProtNLM"/>
    </source>
</evidence>
<organism evidence="2 3">
    <name type="scientific">Chryseotalea sanaruensis</name>
    <dbReference type="NCBI Taxonomy" id="2482724"/>
    <lineage>
        <taxon>Bacteria</taxon>
        <taxon>Pseudomonadati</taxon>
        <taxon>Bacteroidota</taxon>
        <taxon>Cytophagia</taxon>
        <taxon>Cytophagales</taxon>
        <taxon>Chryseotaleaceae</taxon>
        <taxon>Chryseotalea</taxon>
    </lineage>
</organism>
<dbReference type="Gene3D" id="3.10.450.50">
    <property type="match status" value="1"/>
</dbReference>
<dbReference type="AlphaFoldDB" id="A0A401U4J1"/>
<dbReference type="OrthoDB" id="8432779at2"/>
<dbReference type="RefSeq" id="WP_127120472.1">
    <property type="nucleotide sequence ID" value="NZ_BHXQ01000001.1"/>
</dbReference>
<evidence type="ECO:0000313" key="2">
    <source>
        <dbReference type="EMBL" id="GCC49801.1"/>
    </source>
</evidence>
<evidence type="ECO:0000256" key="1">
    <source>
        <dbReference type="SAM" id="SignalP"/>
    </source>
</evidence>
<proteinExistence type="predicted"/>
<protein>
    <recommendedName>
        <fullName evidence="4">SnoaL-like domain-containing protein</fullName>
    </recommendedName>
</protein>
<accession>A0A401U4J1</accession>